<keyword evidence="1" id="KW-0596">Phosphopantetheine</keyword>
<dbReference type="InterPro" id="IPR013120">
    <property type="entry name" value="FAR_NAD-bd"/>
</dbReference>
<dbReference type="Gene3D" id="3.40.366.10">
    <property type="entry name" value="Malonyl-Coenzyme A Acyl Carrier Protein, domain 2"/>
    <property type="match status" value="1"/>
</dbReference>
<evidence type="ECO:0000259" key="7">
    <source>
        <dbReference type="PROSITE" id="PS50075"/>
    </source>
</evidence>
<dbReference type="PANTHER" id="PTHR43775">
    <property type="entry name" value="FATTY ACID SYNTHASE"/>
    <property type="match status" value="1"/>
</dbReference>
<dbReference type="Pfam" id="PF13193">
    <property type="entry name" value="AMP-binding_C"/>
    <property type="match status" value="1"/>
</dbReference>
<dbReference type="InterPro" id="IPR055123">
    <property type="entry name" value="SpnB-like_Rossmann"/>
</dbReference>
<dbReference type="CDD" id="cd08956">
    <property type="entry name" value="KR_3_FAS_SDR_x"/>
    <property type="match status" value="1"/>
</dbReference>
<dbReference type="Pfam" id="PF07993">
    <property type="entry name" value="NAD_binding_4"/>
    <property type="match status" value="1"/>
</dbReference>
<dbReference type="SUPFAM" id="SSF47336">
    <property type="entry name" value="ACP-like"/>
    <property type="match status" value="2"/>
</dbReference>
<dbReference type="InterPro" id="IPR001227">
    <property type="entry name" value="Ac_transferase_dom_sf"/>
</dbReference>
<evidence type="ECO:0000313" key="9">
    <source>
        <dbReference type="EMBL" id="PYI27831.1"/>
    </source>
</evidence>
<sequence>MATTALHADSIALTSQFNSTEDPTTTGFCFPRLFEQVAERYPNDTAVICHDNTRIAYEPLNSHANQIARVLVERWGVRRGDRIGVALNRSIDLILVLLAVSKAGAVYVPIDPAFPPDRVAHMMEDAQPKVVVVSDRTRPALSAWQRLSINIDVVRGEMHQADSSNLTTAAANMRPDDLAYIIYTSGSTGRPKGVEANHGALCNLLLSMQRELGCGPGDRLLAVASISFDMSLIDMLLPLATGAATVIAFTEILRDPGALVELMQRHAVTMIQATPSFWQMLLDGGWHGQPRLAKILTAGEPISRRLLDRLLASADMVWNGYGPTEATVYASVGRVSRDEQDIVIGRPIANFQLYVLHPEDLSPVSLGEIGELYIGGYGVNCGYRNKPDLTRERFLDRNPFHPGRLYRTGDLARFLAPDKLSLVGRTDSQVKLRGYRIELDDVSEALAEHAEVSVAVVLPRNDQLVAYFVRHHGGDRQQPPLDYRLREWLAQRRPAYMLPAFLIEMDAFPMTLNGKVDRKALPDPMTQITAATTIQPQPQTEMQRRVRDIWSQVLGYGAIGIDDNFFQVGGNSLRLARVKADLEKALGRSVQMAKLFEHYTIKTLAAYLEGSHNSLPFASQTQHAERNPLNSRSRLCRDTDEDIAIVSMACRLPGGISSPDQFWELLETGEDVITEVPSDRWDANALYDADPGAPGKSYCRRGGFIVDGVSSFDAPFFGISPREARTLDPTQAVMLETCWEGLERAGCTTEQLRGSQTGVFIGHSQVATHSVGGRDLADLDGYAVTGSSGAVISGRISYTLGLEGPSLTVDTACSSSLVSTHLACTSLRQRECDMAVAGGVSLMLSPGLLVEFSRLQGISPDGTCRAFDTNTKGTGFSEGAAVLVLKRLSDARRDGDTIQAVLRGSALNHGGRRAATLTTPSSAAQVHLIRTALKTSGLKPRDIDYIEAHGTATKLGDPIEGTALAEVFSDRPQSRGPLWIGSSKSNLGHTQAAAGLMGVLKVVLAMQHQILPKTLHVTKPTPLLDWRKANMALVLENRAWQSSAQPRRAGVSSFGIGGTNAHIIVEEAPSSPIAMTRQPDNQPSVPVLPFLVSGQSEGSLRRQVQRLHQHLTKNIPTMDGQYLSDVAYSLASRRTQFQRRLVVLADDEADLLQKLTSCSESRLSELPRPAGIICSDDTDHADGNRRLAMLFTGQGSQLLGMSKELYQTYQSFRDALDEVTAYFSDLKTPLLEAMWADPQREGATLLDRTDYAQPAIFAVEVALWRLWQSWGVQPQAVLGHSVGELVATHVAGVLDLPDACRLVAARGHLMQSLVGTREGSMASLEATSVEVAEVISLLDVQDKVDIAAYNTPTQTVVSGDRLAVEEMVEHFDRHLGRKARKLNVTHAFHSSHMDDMLPAFRAVLETLHFRSPTLPVVSSVTGLLAEDGQLEQPEYWVQQVRQAVRFRDGIQTLYHKQEARTFLEVGPQPILLGLAAACLAADKLPGHDGDTNPVFLPSLITGKRKDISVVLRTLAELHVRHVPIDWSAYFQPWHCRMAALPTYAFQRQQWFSPPRAMHAGLDNHIVAANEQTHKTTPSKRSSHFQFEIGWQYLDDVEMQQKGSTRSWGLYCPVDDGPWTSHIVRILSQAGIQLSRVKRLEEAQSLDGLICLWEISPHSDIPQQSSHLTAHALAQLQTIASTGFQPPVVWVTCQAVGIGNHEGDSGPETQLSAGPLWGLMRTSRNEYPDLRLRLIDIDQKPRSSEALALALTLSSEPECAVRQGKVLIPRLQQVESLKPAVEMRPAFLRQDGAVLITGGLGGIGRQVARWLASTHHIRDLVLISRRGMKDSGAQALVEELSQLGSRGTVIACDVANFNSLKVVMAEFGEGRPLRGVVHAAGVVDNGVLSTMTPGRCTTTLKPKVNGAWNLHLLTRVMDLDVFVMFSSIAGVLGMPGLGNYAAANSFLDALAQQRRAQRLPATSIAYGVWEGAGMATGLTGRTTLTHLAKFGLDPLKAEQGLKLFEQAVLSGRALTVAAALDLRRLRTYLQNEYAERGGIPSFYRELLSEPGVNGISGKQQRKGGRDEQLRTALSRAPAEQHQSILLAMVRETVAEALGFASGDQVDVDAPLQDIGFDSLTAVLLRNRLSALTGLKALSAGSIIWKHPNLKSLSHFLLSQLQSEVPRQTEQGNGGSLSPTKQQTVVNGMTHVTRLAQKGYLEPSITFQNTEEKEDDQRPSSVFITGATGFVGAFILHEILELGIVAHCLVRADGIEHGTQRLVAGLAGYDLWKPDYAPFLIPVVGDAAKPRFGLTDAAFDDLASCIDAICHSSALVDWMRPLRDYIGPNVVSAHEVLRLASRGRQKAVHVISTLATLPIHMGFEVPEHDREYGYSTSKYMAERMVAAARWRGAKASVYRVPFVAASGSTGHFRADRGDFLHNLIAGSIQLGSFPSLDADLSVVQPVDYLSKTIVAIMVNDRTRIGQDFDFVNRNAVSCNHFFKLLGDDDAGSTSLLPFDEWQAKALAYAAVHPKRALGRIAAVIDGLPDANAAAAMLKGLPTGQHTLGSDIYPAPQVDKRLARCYRARIDVDSVDGLQSEEVSSG</sequence>
<dbReference type="InterPro" id="IPR009081">
    <property type="entry name" value="PP-bd_ACP"/>
</dbReference>
<evidence type="ECO:0000256" key="3">
    <source>
        <dbReference type="ARBA" id="ARBA00022598"/>
    </source>
</evidence>
<dbReference type="Pfam" id="PF08659">
    <property type="entry name" value="KR"/>
    <property type="match status" value="1"/>
</dbReference>
<dbReference type="SUPFAM" id="SSF56801">
    <property type="entry name" value="Acetyl-CoA synthetase-like"/>
    <property type="match status" value="1"/>
</dbReference>
<dbReference type="Gene3D" id="2.30.38.10">
    <property type="entry name" value="Luciferase, Domain 3"/>
    <property type="match status" value="1"/>
</dbReference>
<keyword evidence="5" id="KW-0511">Multifunctional enzyme</keyword>
<dbReference type="SMART" id="SM01294">
    <property type="entry name" value="PKS_PP_betabranch"/>
    <property type="match status" value="1"/>
</dbReference>
<dbReference type="PROSITE" id="PS50075">
    <property type="entry name" value="CARRIER"/>
    <property type="match status" value="2"/>
</dbReference>
<dbReference type="SMART" id="SM00825">
    <property type="entry name" value="PKS_KS"/>
    <property type="match status" value="1"/>
</dbReference>
<organism evidence="9 10">
    <name type="scientific">Aspergillus indologenus CBS 114.80</name>
    <dbReference type="NCBI Taxonomy" id="1450541"/>
    <lineage>
        <taxon>Eukaryota</taxon>
        <taxon>Fungi</taxon>
        <taxon>Dikarya</taxon>
        <taxon>Ascomycota</taxon>
        <taxon>Pezizomycotina</taxon>
        <taxon>Eurotiomycetes</taxon>
        <taxon>Eurotiomycetidae</taxon>
        <taxon>Eurotiales</taxon>
        <taxon>Aspergillaceae</taxon>
        <taxon>Aspergillus</taxon>
        <taxon>Aspergillus subgen. Circumdati</taxon>
    </lineage>
</organism>
<keyword evidence="4" id="KW-0808">Transferase</keyword>
<dbReference type="InterPro" id="IPR016039">
    <property type="entry name" value="Thiolase-like"/>
</dbReference>
<dbReference type="Pfam" id="PF02801">
    <property type="entry name" value="Ketoacyl-synt_C"/>
    <property type="match status" value="1"/>
</dbReference>
<name>A0A2V5HVI2_9EURO</name>
<dbReference type="Gene3D" id="3.40.50.720">
    <property type="entry name" value="NAD(P)-binding Rossmann-like Domain"/>
    <property type="match status" value="2"/>
</dbReference>
<dbReference type="Gene3D" id="1.10.1200.10">
    <property type="entry name" value="ACP-like"/>
    <property type="match status" value="2"/>
</dbReference>
<keyword evidence="10" id="KW-1185">Reference proteome</keyword>
<evidence type="ECO:0000256" key="2">
    <source>
        <dbReference type="ARBA" id="ARBA00022553"/>
    </source>
</evidence>
<dbReference type="GO" id="GO:0004312">
    <property type="term" value="F:fatty acid synthase activity"/>
    <property type="evidence" value="ECO:0007669"/>
    <property type="project" value="TreeGrafter"/>
</dbReference>
<dbReference type="SUPFAM" id="SSF55048">
    <property type="entry name" value="Probable ACP-binding domain of malonyl-CoA ACP transacylase"/>
    <property type="match status" value="1"/>
</dbReference>
<dbReference type="SMART" id="SM00827">
    <property type="entry name" value="PKS_AT"/>
    <property type="match status" value="1"/>
</dbReference>
<dbReference type="Proteomes" id="UP000248817">
    <property type="component" value="Unassembled WGS sequence"/>
</dbReference>
<dbReference type="Gene3D" id="3.40.47.10">
    <property type="match status" value="1"/>
</dbReference>
<dbReference type="InterPro" id="IPR045851">
    <property type="entry name" value="AMP-bd_C_sf"/>
</dbReference>
<evidence type="ECO:0000256" key="4">
    <source>
        <dbReference type="ARBA" id="ARBA00022679"/>
    </source>
</evidence>
<dbReference type="GO" id="GO:0016874">
    <property type="term" value="F:ligase activity"/>
    <property type="evidence" value="ECO:0007669"/>
    <property type="project" value="UniProtKB-KW"/>
</dbReference>
<accession>A0A2V5HVI2</accession>
<dbReference type="SMART" id="SM00822">
    <property type="entry name" value="PKS_KR"/>
    <property type="match status" value="1"/>
</dbReference>
<dbReference type="SMART" id="SM00823">
    <property type="entry name" value="PKS_PP"/>
    <property type="match status" value="2"/>
</dbReference>
<dbReference type="FunFam" id="3.40.50.980:FF:000001">
    <property type="entry name" value="Non-ribosomal peptide synthetase"/>
    <property type="match status" value="1"/>
</dbReference>
<dbReference type="Gene3D" id="3.40.50.980">
    <property type="match status" value="2"/>
</dbReference>
<dbReference type="InterPro" id="IPR020841">
    <property type="entry name" value="PKS_Beta-ketoAc_synthase_dom"/>
</dbReference>
<gene>
    <name evidence="9" type="ORF">BP00DRAFT_482416</name>
</gene>
<dbReference type="GO" id="GO:0006633">
    <property type="term" value="P:fatty acid biosynthetic process"/>
    <property type="evidence" value="ECO:0007669"/>
    <property type="project" value="TreeGrafter"/>
</dbReference>
<dbReference type="EMBL" id="KZ825561">
    <property type="protein sequence ID" value="PYI27831.1"/>
    <property type="molecule type" value="Genomic_DNA"/>
</dbReference>
<dbReference type="SUPFAM" id="SSF53901">
    <property type="entry name" value="Thiolase-like"/>
    <property type="match status" value="1"/>
</dbReference>
<evidence type="ECO:0000259" key="8">
    <source>
        <dbReference type="PROSITE" id="PS52004"/>
    </source>
</evidence>
<reference evidence="9 10" key="1">
    <citation type="submission" date="2018-02" db="EMBL/GenBank/DDBJ databases">
        <title>The genomes of Aspergillus section Nigri reveals drivers in fungal speciation.</title>
        <authorList>
            <consortium name="DOE Joint Genome Institute"/>
            <person name="Vesth T.C."/>
            <person name="Nybo J."/>
            <person name="Theobald S."/>
            <person name="Brandl J."/>
            <person name="Frisvad J.C."/>
            <person name="Nielsen K.F."/>
            <person name="Lyhne E.K."/>
            <person name="Kogle M.E."/>
            <person name="Kuo A."/>
            <person name="Riley R."/>
            <person name="Clum A."/>
            <person name="Nolan M."/>
            <person name="Lipzen A."/>
            <person name="Salamov A."/>
            <person name="Henrissat B."/>
            <person name="Wiebenga A."/>
            <person name="De vries R.P."/>
            <person name="Grigoriev I.V."/>
            <person name="Mortensen U.H."/>
            <person name="Andersen M.R."/>
            <person name="Baker S.E."/>
        </authorList>
    </citation>
    <scope>NUCLEOTIDE SEQUENCE [LARGE SCALE GENOMIC DNA]</scope>
    <source>
        <strain evidence="9 10">CBS 114.80</strain>
    </source>
</reference>
<feature type="domain" description="Ketosynthase family 3 (KS3)" evidence="8">
    <location>
        <begin position="640"/>
        <end position="1067"/>
    </location>
</feature>
<comment type="similarity">
    <text evidence="6">In the C-terminal section; belongs to the NRP synthetase family.</text>
</comment>
<dbReference type="SUPFAM" id="SSF52151">
    <property type="entry name" value="FabD/lysophospholipase-like"/>
    <property type="match status" value="1"/>
</dbReference>
<dbReference type="InterPro" id="IPR014031">
    <property type="entry name" value="Ketoacyl_synth_C"/>
</dbReference>
<dbReference type="PANTHER" id="PTHR43775:SF51">
    <property type="entry name" value="INACTIVE PHENOLPHTHIOCEROL SYNTHESIS POLYKETIDE SYNTHASE TYPE I PKS1-RELATED"/>
    <property type="match status" value="1"/>
</dbReference>
<evidence type="ECO:0000256" key="1">
    <source>
        <dbReference type="ARBA" id="ARBA00022450"/>
    </source>
</evidence>
<dbReference type="InterPro" id="IPR014030">
    <property type="entry name" value="Ketoacyl_synth_N"/>
</dbReference>
<dbReference type="CDD" id="cd05930">
    <property type="entry name" value="A_NRPS"/>
    <property type="match status" value="1"/>
</dbReference>
<dbReference type="InterPro" id="IPR010071">
    <property type="entry name" value="AA_adenyl_dom"/>
</dbReference>
<proteinExistence type="inferred from homology"/>
<dbReference type="Pfam" id="PF22953">
    <property type="entry name" value="SpnB_Rossmann"/>
    <property type="match status" value="1"/>
</dbReference>
<dbReference type="InterPro" id="IPR016035">
    <property type="entry name" value="Acyl_Trfase/lysoPLipase"/>
</dbReference>
<dbReference type="InterPro" id="IPR032821">
    <property type="entry name" value="PKS_assoc"/>
</dbReference>
<dbReference type="NCBIfam" id="TIGR01733">
    <property type="entry name" value="AA-adenyl-dom"/>
    <property type="match status" value="1"/>
</dbReference>
<dbReference type="GO" id="GO:0044550">
    <property type="term" value="P:secondary metabolite biosynthetic process"/>
    <property type="evidence" value="ECO:0007669"/>
    <property type="project" value="UniProtKB-ARBA"/>
</dbReference>
<dbReference type="SUPFAM" id="SSF51735">
    <property type="entry name" value="NAD(P)-binding Rossmann-fold domains"/>
    <property type="match status" value="3"/>
</dbReference>
<dbReference type="Pfam" id="PF00501">
    <property type="entry name" value="AMP-binding"/>
    <property type="match status" value="1"/>
</dbReference>
<dbReference type="InterPro" id="IPR020845">
    <property type="entry name" value="AMP-binding_CS"/>
</dbReference>
<evidence type="ECO:0000256" key="5">
    <source>
        <dbReference type="ARBA" id="ARBA00023268"/>
    </source>
</evidence>
<dbReference type="InterPro" id="IPR016036">
    <property type="entry name" value="Malonyl_transacylase_ACP-bd"/>
</dbReference>
<keyword evidence="3" id="KW-0436">Ligase</keyword>
<dbReference type="CDD" id="cd00833">
    <property type="entry name" value="PKS"/>
    <property type="match status" value="1"/>
</dbReference>
<dbReference type="InterPro" id="IPR020806">
    <property type="entry name" value="PKS_PP-bd"/>
</dbReference>
<dbReference type="InterPro" id="IPR013968">
    <property type="entry name" value="PKS_KR"/>
</dbReference>
<dbReference type="FunFam" id="3.40.47.10:FF:000019">
    <property type="entry name" value="Polyketide synthase type I"/>
    <property type="match status" value="1"/>
</dbReference>
<dbReference type="GO" id="GO:0031177">
    <property type="term" value="F:phosphopantetheine binding"/>
    <property type="evidence" value="ECO:0007669"/>
    <property type="project" value="InterPro"/>
</dbReference>
<protein>
    <submittedName>
        <fullName evidence="9">Polyketide synthase</fullName>
    </submittedName>
</protein>
<dbReference type="InterPro" id="IPR025110">
    <property type="entry name" value="AMP-bd_C"/>
</dbReference>
<dbReference type="InterPro" id="IPR036736">
    <property type="entry name" value="ACP-like_sf"/>
</dbReference>
<evidence type="ECO:0000256" key="6">
    <source>
        <dbReference type="ARBA" id="ARBA00029443"/>
    </source>
</evidence>
<dbReference type="Pfam" id="PF16197">
    <property type="entry name" value="KAsynt_C_assoc"/>
    <property type="match status" value="1"/>
</dbReference>
<dbReference type="InterPro" id="IPR036291">
    <property type="entry name" value="NAD(P)-bd_dom_sf"/>
</dbReference>
<dbReference type="Pfam" id="PF00698">
    <property type="entry name" value="Acyl_transf_1"/>
    <property type="match status" value="1"/>
</dbReference>
<dbReference type="PROSITE" id="PS52004">
    <property type="entry name" value="KS3_2"/>
    <property type="match status" value="1"/>
</dbReference>
<dbReference type="InterPro" id="IPR014043">
    <property type="entry name" value="Acyl_transferase_dom"/>
</dbReference>
<dbReference type="Gene3D" id="3.30.70.3290">
    <property type="match status" value="1"/>
</dbReference>
<evidence type="ECO:0000313" key="10">
    <source>
        <dbReference type="Proteomes" id="UP000248817"/>
    </source>
</evidence>
<dbReference type="Pfam" id="PF00109">
    <property type="entry name" value="ketoacyl-synt"/>
    <property type="match status" value="1"/>
</dbReference>
<dbReference type="InterPro" id="IPR057326">
    <property type="entry name" value="KR_dom"/>
</dbReference>
<dbReference type="Pfam" id="PF00550">
    <property type="entry name" value="PP-binding"/>
    <property type="match status" value="2"/>
</dbReference>
<dbReference type="InterPro" id="IPR050091">
    <property type="entry name" value="PKS_NRPS_Biosynth_Enz"/>
</dbReference>
<dbReference type="PROSITE" id="PS00455">
    <property type="entry name" value="AMP_BINDING"/>
    <property type="match status" value="1"/>
</dbReference>
<dbReference type="InterPro" id="IPR006162">
    <property type="entry name" value="Ppantetheine_attach_site"/>
</dbReference>
<dbReference type="Gene3D" id="3.30.300.30">
    <property type="match status" value="1"/>
</dbReference>
<feature type="domain" description="Carrier" evidence="7">
    <location>
        <begin position="537"/>
        <end position="612"/>
    </location>
</feature>
<keyword evidence="2" id="KW-0597">Phosphoprotein</keyword>
<dbReference type="PROSITE" id="PS00012">
    <property type="entry name" value="PHOSPHOPANTETHEINE"/>
    <property type="match status" value="1"/>
</dbReference>
<feature type="domain" description="Carrier" evidence="7">
    <location>
        <begin position="2082"/>
        <end position="2159"/>
    </location>
</feature>
<dbReference type="InterPro" id="IPR000873">
    <property type="entry name" value="AMP-dep_synth/lig_dom"/>
</dbReference>